<proteinExistence type="predicted"/>
<dbReference type="HOGENOM" id="CLU_3038564_0_0_1"/>
<accession>J3NDC6</accession>
<reference evidence="1" key="2">
    <citation type="submission" date="2013-04" db="UniProtKB">
        <authorList>
            <consortium name="EnsemblPlants"/>
        </authorList>
    </citation>
    <scope>IDENTIFICATION</scope>
</reference>
<keyword evidence="2" id="KW-1185">Reference proteome</keyword>
<dbReference type="Gramene" id="OB12G19840.1">
    <property type="protein sequence ID" value="OB12G19840.1"/>
    <property type="gene ID" value="OB12G19840"/>
</dbReference>
<name>J3NDC6_ORYBR</name>
<protein>
    <submittedName>
        <fullName evidence="1">Uncharacterized protein</fullName>
    </submittedName>
</protein>
<dbReference type="Proteomes" id="UP000006038">
    <property type="component" value="Chromosome 12"/>
</dbReference>
<sequence length="55" mass="5836">VNVGLAAGQLGTIRSRLWGFGGVESSQAVVGVEERCHSGTTWDKSWECNSVVLDS</sequence>
<reference evidence="1" key="1">
    <citation type="journal article" date="2013" name="Nat. Commun.">
        <title>Whole-genome sequencing of Oryza brachyantha reveals mechanisms underlying Oryza genome evolution.</title>
        <authorList>
            <person name="Chen J."/>
            <person name="Huang Q."/>
            <person name="Gao D."/>
            <person name="Wang J."/>
            <person name="Lang Y."/>
            <person name="Liu T."/>
            <person name="Li B."/>
            <person name="Bai Z."/>
            <person name="Luis Goicoechea J."/>
            <person name="Liang C."/>
            <person name="Chen C."/>
            <person name="Zhang W."/>
            <person name="Sun S."/>
            <person name="Liao Y."/>
            <person name="Zhang X."/>
            <person name="Yang L."/>
            <person name="Song C."/>
            <person name="Wang M."/>
            <person name="Shi J."/>
            <person name="Liu G."/>
            <person name="Liu J."/>
            <person name="Zhou H."/>
            <person name="Zhou W."/>
            <person name="Yu Q."/>
            <person name="An N."/>
            <person name="Chen Y."/>
            <person name="Cai Q."/>
            <person name="Wang B."/>
            <person name="Liu B."/>
            <person name="Min J."/>
            <person name="Huang Y."/>
            <person name="Wu H."/>
            <person name="Li Z."/>
            <person name="Zhang Y."/>
            <person name="Yin Y."/>
            <person name="Song W."/>
            <person name="Jiang J."/>
            <person name="Jackson S.A."/>
            <person name="Wing R.A."/>
            <person name="Wang J."/>
            <person name="Chen M."/>
        </authorList>
    </citation>
    <scope>NUCLEOTIDE SEQUENCE [LARGE SCALE GENOMIC DNA]</scope>
    <source>
        <strain evidence="1">cv. IRGC 101232</strain>
    </source>
</reference>
<evidence type="ECO:0000313" key="1">
    <source>
        <dbReference type="EnsemblPlants" id="OB12G19840.1"/>
    </source>
</evidence>
<evidence type="ECO:0000313" key="2">
    <source>
        <dbReference type="Proteomes" id="UP000006038"/>
    </source>
</evidence>
<dbReference type="AlphaFoldDB" id="J3NDC6"/>
<dbReference type="EnsemblPlants" id="OB12G19840.1">
    <property type="protein sequence ID" value="OB12G19840.1"/>
    <property type="gene ID" value="OB12G19840"/>
</dbReference>
<organism evidence="1">
    <name type="scientific">Oryza brachyantha</name>
    <name type="common">malo sina</name>
    <dbReference type="NCBI Taxonomy" id="4533"/>
    <lineage>
        <taxon>Eukaryota</taxon>
        <taxon>Viridiplantae</taxon>
        <taxon>Streptophyta</taxon>
        <taxon>Embryophyta</taxon>
        <taxon>Tracheophyta</taxon>
        <taxon>Spermatophyta</taxon>
        <taxon>Magnoliopsida</taxon>
        <taxon>Liliopsida</taxon>
        <taxon>Poales</taxon>
        <taxon>Poaceae</taxon>
        <taxon>BOP clade</taxon>
        <taxon>Oryzoideae</taxon>
        <taxon>Oryzeae</taxon>
        <taxon>Oryzinae</taxon>
        <taxon>Oryza</taxon>
    </lineage>
</organism>